<accession>A0ABR1ZQ33</accession>
<dbReference type="EMBL" id="JBBPBM010001675">
    <property type="protein sequence ID" value="KAK8482682.1"/>
    <property type="molecule type" value="Genomic_DNA"/>
</dbReference>
<protein>
    <submittedName>
        <fullName evidence="1">Uncharacterized protein</fullName>
    </submittedName>
</protein>
<comment type="caution">
    <text evidence="1">The sequence shown here is derived from an EMBL/GenBank/DDBJ whole genome shotgun (WGS) entry which is preliminary data.</text>
</comment>
<organism evidence="1 2">
    <name type="scientific">Hibiscus sabdariffa</name>
    <name type="common">roselle</name>
    <dbReference type="NCBI Taxonomy" id="183260"/>
    <lineage>
        <taxon>Eukaryota</taxon>
        <taxon>Viridiplantae</taxon>
        <taxon>Streptophyta</taxon>
        <taxon>Embryophyta</taxon>
        <taxon>Tracheophyta</taxon>
        <taxon>Spermatophyta</taxon>
        <taxon>Magnoliopsida</taxon>
        <taxon>eudicotyledons</taxon>
        <taxon>Gunneridae</taxon>
        <taxon>Pentapetalae</taxon>
        <taxon>rosids</taxon>
        <taxon>malvids</taxon>
        <taxon>Malvales</taxon>
        <taxon>Malvaceae</taxon>
        <taxon>Malvoideae</taxon>
        <taxon>Hibiscus</taxon>
    </lineage>
</organism>
<reference evidence="1 2" key="1">
    <citation type="journal article" date="2024" name="G3 (Bethesda)">
        <title>Genome assembly of Hibiscus sabdariffa L. provides insights into metabolisms of medicinal natural products.</title>
        <authorList>
            <person name="Kim T."/>
        </authorList>
    </citation>
    <scope>NUCLEOTIDE SEQUENCE [LARGE SCALE GENOMIC DNA]</scope>
    <source>
        <strain evidence="1">TK-2024</strain>
        <tissue evidence="1">Old leaves</tissue>
    </source>
</reference>
<proteinExistence type="predicted"/>
<keyword evidence="2" id="KW-1185">Reference proteome</keyword>
<dbReference type="Proteomes" id="UP001472677">
    <property type="component" value="Unassembled WGS sequence"/>
</dbReference>
<sequence length="84" mass="9760">MVVGGFDGVFHQRLEVRVGKSNVDLRRKMFKHEVCFGGTQTVSNEVVAQRRGRRLRQPFWWVASLRRSDHQKEALSDDYGSVVR</sequence>
<evidence type="ECO:0000313" key="1">
    <source>
        <dbReference type="EMBL" id="KAK8482682.1"/>
    </source>
</evidence>
<evidence type="ECO:0000313" key="2">
    <source>
        <dbReference type="Proteomes" id="UP001472677"/>
    </source>
</evidence>
<name>A0ABR1ZQ33_9ROSI</name>
<gene>
    <name evidence="1" type="ORF">V6N12_037064</name>
</gene>